<gene>
    <name evidence="2" type="ordered locus">cu1639</name>
</gene>
<dbReference type="STRING" id="504474.cu1639"/>
<evidence type="ECO:0000256" key="1">
    <source>
        <dbReference type="SAM" id="MobiDB-lite"/>
    </source>
</evidence>
<dbReference type="eggNOG" id="COG0671">
    <property type="taxonomic scope" value="Bacteria"/>
</dbReference>
<evidence type="ECO:0000313" key="3">
    <source>
        <dbReference type="Proteomes" id="UP000001727"/>
    </source>
</evidence>
<reference evidence="2 3" key="1">
    <citation type="journal article" date="2008" name="J. Biotechnol.">
        <title>The lifestyle of Corynebacterium urealyticum derived from its complete genome sequence established by pyrosequencing.</title>
        <authorList>
            <person name="Tauch A."/>
            <person name="Trost E."/>
            <person name="Tilker A."/>
            <person name="Ludewig U."/>
            <person name="Schneiker S."/>
            <person name="Goesmann A."/>
            <person name="Arnold W."/>
            <person name="Bekel T."/>
            <person name="Brinkrolf K."/>
            <person name="Brune I."/>
            <person name="Goetker S."/>
            <person name="Kalinowski J."/>
            <person name="Kamp P.-B."/>
            <person name="Lobo F.P."/>
            <person name="Viehoever P."/>
            <person name="Weisshaar B."/>
            <person name="Soriano F."/>
            <person name="Droege M."/>
            <person name="Puehler A."/>
        </authorList>
    </citation>
    <scope>NUCLEOTIDE SEQUENCE [LARGE SCALE GENOMIC DNA]</scope>
    <source>
        <strain evidence="3">ATCC 43042 / DSM 7109</strain>
    </source>
</reference>
<sequence length="141" mass="15784">MLISVDTRFSLSRINYMDFPCKCASWHILRINILRNQLQDFLVAYQKFFDRQCERRTRGGPRFAALAAPMVAPQAAPALLLGKYPSLSHEQRAEILRQTAGPAGYPLDKQGPEGSWQRRNLPKALTAKVTIADNVSVEVAG</sequence>
<proteinExistence type="predicted"/>
<accession>B1VIL5</accession>
<protein>
    <submittedName>
        <fullName evidence="2">Uncharacterized protein</fullName>
    </submittedName>
</protein>
<dbReference type="AlphaFoldDB" id="B1VIL5"/>
<dbReference type="EMBL" id="AM942444">
    <property type="protein sequence ID" value="CAQ05599.1"/>
    <property type="molecule type" value="Genomic_DNA"/>
</dbReference>
<dbReference type="HOGENOM" id="CLU_1822151_0_0_11"/>
<evidence type="ECO:0000313" key="2">
    <source>
        <dbReference type="EMBL" id="CAQ05599.1"/>
    </source>
</evidence>
<dbReference type="Proteomes" id="UP000001727">
    <property type="component" value="Chromosome"/>
</dbReference>
<name>B1VIL5_CORU7</name>
<organism evidence="2 3">
    <name type="scientific">Corynebacterium urealyticum (strain ATCC 43042 / DSM 7109)</name>
    <dbReference type="NCBI Taxonomy" id="504474"/>
    <lineage>
        <taxon>Bacteria</taxon>
        <taxon>Bacillati</taxon>
        <taxon>Actinomycetota</taxon>
        <taxon>Actinomycetes</taxon>
        <taxon>Mycobacteriales</taxon>
        <taxon>Corynebacteriaceae</taxon>
        <taxon>Corynebacterium</taxon>
    </lineage>
</organism>
<feature type="region of interest" description="Disordered" evidence="1">
    <location>
        <begin position="100"/>
        <end position="119"/>
    </location>
</feature>
<keyword evidence="3" id="KW-1185">Reference proteome</keyword>
<dbReference type="KEGG" id="cur:cu1639"/>